<dbReference type="Gene3D" id="1.10.3210.10">
    <property type="entry name" value="Hypothetical protein af1432"/>
    <property type="match status" value="1"/>
</dbReference>
<dbReference type="Pfam" id="PF01966">
    <property type="entry name" value="HD"/>
    <property type="match status" value="1"/>
</dbReference>
<evidence type="ECO:0000313" key="3">
    <source>
        <dbReference type="EMBL" id="QNO45914.1"/>
    </source>
</evidence>
<dbReference type="InterPro" id="IPR006674">
    <property type="entry name" value="HD_domain"/>
</dbReference>
<feature type="domain" description="HD" evidence="2">
    <location>
        <begin position="46"/>
        <end position="139"/>
    </location>
</feature>
<dbReference type="InterPro" id="IPR006675">
    <property type="entry name" value="HDIG_dom"/>
</dbReference>
<evidence type="ECO:0000259" key="2">
    <source>
        <dbReference type="Pfam" id="PF01966"/>
    </source>
</evidence>
<accession>A0A7G9YD30</accession>
<dbReference type="SUPFAM" id="SSF109604">
    <property type="entry name" value="HD-domain/PDEase-like"/>
    <property type="match status" value="1"/>
</dbReference>
<gene>
    <name evidence="3" type="primary">rny</name>
    <name evidence="3" type="ORF">LAAKCKNM_00036</name>
</gene>
<name>A0A7G9YD30_9EURY</name>
<evidence type="ECO:0000256" key="1">
    <source>
        <dbReference type="SAM" id="Phobius"/>
    </source>
</evidence>
<proteinExistence type="predicted"/>
<keyword evidence="1" id="KW-0472">Membrane</keyword>
<dbReference type="InterPro" id="IPR003607">
    <property type="entry name" value="HD/PDEase_dom"/>
</dbReference>
<keyword evidence="3" id="KW-0378">Hydrolase</keyword>
<dbReference type="GO" id="GO:0016787">
    <property type="term" value="F:hydrolase activity"/>
    <property type="evidence" value="ECO:0007669"/>
    <property type="project" value="UniProtKB-KW"/>
</dbReference>
<dbReference type="AlphaFoldDB" id="A0A7G9YD30"/>
<dbReference type="PANTHER" id="PTHR38659">
    <property type="entry name" value="METAL-DEPENDENT PHOSPHOHYDROLASE"/>
    <property type="match status" value="1"/>
</dbReference>
<keyword evidence="1" id="KW-1133">Transmembrane helix</keyword>
<dbReference type="CDD" id="cd00077">
    <property type="entry name" value="HDc"/>
    <property type="match status" value="1"/>
</dbReference>
<reference evidence="3" key="1">
    <citation type="submission" date="2020-06" db="EMBL/GenBank/DDBJ databases">
        <title>Unique genomic features of the anaerobic methanotrophic archaea.</title>
        <authorList>
            <person name="Chadwick G.L."/>
            <person name="Skennerton C.T."/>
            <person name="Laso-Perez R."/>
            <person name="Leu A.O."/>
            <person name="Speth D.R."/>
            <person name="Yu H."/>
            <person name="Morgan-Lang C."/>
            <person name="Hatzenpichler R."/>
            <person name="Goudeau D."/>
            <person name="Malmstrom R."/>
            <person name="Brazelton W.J."/>
            <person name="Woyke T."/>
            <person name="Hallam S.J."/>
            <person name="Tyson G.W."/>
            <person name="Wegener G."/>
            <person name="Boetius A."/>
            <person name="Orphan V."/>
        </authorList>
    </citation>
    <scope>NUCLEOTIDE SEQUENCE</scope>
</reference>
<sequence length="211" mass="23468">MFSRENLCNLVVIIIGMTILSIINMISIEKAQELVDREIANDALRKHVLAVSEIMGALADKMGIGEQEKQKWTLVGLLHDLDYERTKDNPAKHGLIAAEMLNEELSDDCLQAIKAHNTQTGFEPNSKMAKALVAADAVSGLIPPTALMMPTRKLSEVTVKSLNKKFKDKSFARSVSREDIMVCEEELGLERKEFFTLALEALQRISDELGL</sequence>
<dbReference type="EC" id="3.1.-.-" evidence="3"/>
<dbReference type="PANTHER" id="PTHR38659:SF1">
    <property type="entry name" value="METAL DEPENDENT PHOSPHOHYDROLASE"/>
    <property type="match status" value="1"/>
</dbReference>
<dbReference type="EMBL" id="MT631160">
    <property type="protein sequence ID" value="QNO45914.1"/>
    <property type="molecule type" value="Genomic_DNA"/>
</dbReference>
<dbReference type="NCBIfam" id="TIGR00277">
    <property type="entry name" value="HDIG"/>
    <property type="match status" value="1"/>
</dbReference>
<keyword evidence="1" id="KW-0812">Transmembrane</keyword>
<feature type="transmembrane region" description="Helical" evidence="1">
    <location>
        <begin position="7"/>
        <end position="28"/>
    </location>
</feature>
<protein>
    <submittedName>
        <fullName evidence="3">Ribonuclease Y</fullName>
        <ecNumber evidence="3">3.1.-.-</ecNumber>
    </submittedName>
</protein>
<organism evidence="3">
    <name type="scientific">Candidatus Methanogaster sp. ANME-2c ERB4</name>
    <dbReference type="NCBI Taxonomy" id="2759911"/>
    <lineage>
        <taxon>Archaea</taxon>
        <taxon>Methanobacteriati</taxon>
        <taxon>Methanobacteriota</taxon>
        <taxon>Stenosarchaea group</taxon>
        <taxon>Methanomicrobia</taxon>
        <taxon>Methanosarcinales</taxon>
        <taxon>ANME-2 cluster</taxon>
        <taxon>Candidatus Methanogasteraceae</taxon>
        <taxon>Candidatus Methanogaster</taxon>
    </lineage>
</organism>